<dbReference type="OrthoDB" id="5915023at2"/>
<keyword evidence="7 9" id="KW-0067">ATP-binding</keyword>
<name>A0A0U2ZAP9_9ALTE</name>
<keyword evidence="9" id="KW-0963">Cytoplasm</keyword>
<evidence type="ECO:0000256" key="9">
    <source>
        <dbReference type="HAMAP-Rule" id="MF_00082"/>
    </source>
</evidence>
<evidence type="ECO:0000313" key="12">
    <source>
        <dbReference type="EMBL" id="ALS99971.1"/>
    </source>
</evidence>
<dbReference type="InterPro" id="IPR036393">
    <property type="entry name" value="AceGlu_kinase-like_sf"/>
</dbReference>
<evidence type="ECO:0000256" key="10">
    <source>
        <dbReference type="SAM" id="MobiDB-lite"/>
    </source>
</evidence>
<protein>
    <recommendedName>
        <fullName evidence="9">Acetylglutamate kinase</fullName>
        <ecNumber evidence="9">2.7.2.8</ecNumber>
    </recommendedName>
    <alternativeName>
        <fullName evidence="9">N-acetyl-L-glutamate 5-phosphotransferase</fullName>
    </alternativeName>
    <alternativeName>
        <fullName evidence="9">NAG kinase</fullName>
        <shortName evidence="9">NAGK</shortName>
    </alternativeName>
</protein>
<feature type="site" description="Transition state stabilizer" evidence="9">
    <location>
        <position position="214"/>
    </location>
</feature>
<keyword evidence="5 9" id="KW-0547">Nucleotide-binding</keyword>
<dbReference type="InterPro" id="IPR037528">
    <property type="entry name" value="ArgB"/>
</dbReference>
<evidence type="ECO:0000256" key="8">
    <source>
        <dbReference type="ARBA" id="ARBA00048141"/>
    </source>
</evidence>
<dbReference type="AlphaFoldDB" id="A0A0U2ZAP9"/>
<dbReference type="Gene3D" id="3.40.1160.10">
    <property type="entry name" value="Acetylglutamate kinase-like"/>
    <property type="match status" value="1"/>
</dbReference>
<dbReference type="Pfam" id="PF00696">
    <property type="entry name" value="AA_kinase"/>
    <property type="match status" value="1"/>
</dbReference>
<feature type="binding site" evidence="9">
    <location>
        <position position="63"/>
    </location>
    <ligand>
        <name>substrate</name>
    </ligand>
</feature>
<feature type="site" description="Transition state stabilizer" evidence="9">
    <location>
        <position position="7"/>
    </location>
</feature>
<evidence type="ECO:0000259" key="11">
    <source>
        <dbReference type="Pfam" id="PF00696"/>
    </source>
</evidence>
<dbReference type="GO" id="GO:0042450">
    <property type="term" value="P:L-arginine biosynthetic process via ornithine"/>
    <property type="evidence" value="ECO:0007669"/>
    <property type="project" value="UniProtKB-UniRule"/>
</dbReference>
<evidence type="ECO:0000256" key="3">
    <source>
        <dbReference type="ARBA" id="ARBA00022605"/>
    </source>
</evidence>
<comment type="catalytic activity">
    <reaction evidence="8 9">
        <text>N-acetyl-L-glutamate + ATP = N-acetyl-L-glutamyl 5-phosphate + ADP</text>
        <dbReference type="Rhea" id="RHEA:14629"/>
        <dbReference type="ChEBI" id="CHEBI:30616"/>
        <dbReference type="ChEBI" id="CHEBI:44337"/>
        <dbReference type="ChEBI" id="CHEBI:57936"/>
        <dbReference type="ChEBI" id="CHEBI:456216"/>
        <dbReference type="EC" id="2.7.2.8"/>
    </reaction>
</comment>
<organism evidence="12 13">
    <name type="scientific">Lacimicrobium alkaliphilum</name>
    <dbReference type="NCBI Taxonomy" id="1526571"/>
    <lineage>
        <taxon>Bacteria</taxon>
        <taxon>Pseudomonadati</taxon>
        <taxon>Pseudomonadota</taxon>
        <taxon>Gammaproteobacteria</taxon>
        <taxon>Alteromonadales</taxon>
        <taxon>Alteromonadaceae</taxon>
        <taxon>Lacimicrobium</taxon>
    </lineage>
</organism>
<dbReference type="HAMAP" id="MF_00082">
    <property type="entry name" value="ArgB"/>
    <property type="match status" value="1"/>
</dbReference>
<dbReference type="GO" id="GO:0005737">
    <property type="term" value="C:cytoplasm"/>
    <property type="evidence" value="ECO:0007669"/>
    <property type="project" value="UniProtKB-SubCell"/>
</dbReference>
<evidence type="ECO:0000256" key="6">
    <source>
        <dbReference type="ARBA" id="ARBA00022777"/>
    </source>
</evidence>
<dbReference type="Proteomes" id="UP000068447">
    <property type="component" value="Chromosome"/>
</dbReference>
<feature type="domain" description="Aspartate/glutamate/uridylate kinase" evidence="11">
    <location>
        <begin position="4"/>
        <end position="233"/>
    </location>
</feature>
<dbReference type="STRING" id="1526571.AT746_17990"/>
<comment type="similarity">
    <text evidence="9">Belongs to the acetylglutamate kinase family. ArgB subfamily.</text>
</comment>
<dbReference type="PANTHER" id="PTHR23342">
    <property type="entry name" value="N-ACETYLGLUTAMATE SYNTHASE"/>
    <property type="match status" value="1"/>
</dbReference>
<dbReference type="KEGG" id="lal:AT746_17990"/>
<evidence type="ECO:0000256" key="7">
    <source>
        <dbReference type="ARBA" id="ARBA00022840"/>
    </source>
</evidence>
<keyword evidence="3 9" id="KW-0028">Amino-acid biosynthesis</keyword>
<feature type="compositionally biased region" description="Basic and acidic residues" evidence="10">
    <location>
        <begin position="262"/>
        <end position="271"/>
    </location>
</feature>
<evidence type="ECO:0000256" key="2">
    <source>
        <dbReference type="ARBA" id="ARBA00022571"/>
    </source>
</evidence>
<feature type="region of interest" description="Disordered" evidence="10">
    <location>
        <begin position="252"/>
        <end position="271"/>
    </location>
</feature>
<proteinExistence type="inferred from homology"/>
<dbReference type="GO" id="GO:0005524">
    <property type="term" value="F:ATP binding"/>
    <property type="evidence" value="ECO:0007669"/>
    <property type="project" value="UniProtKB-UniRule"/>
</dbReference>
<keyword evidence="13" id="KW-1185">Reference proteome</keyword>
<gene>
    <name evidence="9" type="primary">argB</name>
    <name evidence="12" type="ORF">AT746_17990</name>
</gene>
<dbReference type="NCBIfam" id="TIGR00761">
    <property type="entry name" value="argB"/>
    <property type="match status" value="1"/>
</dbReference>
<dbReference type="GO" id="GO:0003991">
    <property type="term" value="F:acetylglutamate kinase activity"/>
    <property type="evidence" value="ECO:0007669"/>
    <property type="project" value="UniProtKB-UniRule"/>
</dbReference>
<dbReference type="UniPathway" id="UPA00068">
    <property type="reaction ID" value="UER00107"/>
</dbReference>
<dbReference type="EC" id="2.7.2.8" evidence="9"/>
<dbReference type="SUPFAM" id="SSF53633">
    <property type="entry name" value="Carbamate kinase-like"/>
    <property type="match status" value="1"/>
</dbReference>
<dbReference type="EMBL" id="CP013650">
    <property type="protein sequence ID" value="ALS99971.1"/>
    <property type="molecule type" value="Genomic_DNA"/>
</dbReference>
<comment type="pathway">
    <text evidence="1 9">Amino-acid biosynthesis; L-arginine biosynthesis; N(2)-acetyl-L-ornithine from L-glutamate: step 2/4.</text>
</comment>
<keyword evidence="2 9" id="KW-0055">Arginine biosynthesis</keyword>
<dbReference type="InterPro" id="IPR001048">
    <property type="entry name" value="Asp/Glu/Uridylate_kinase"/>
</dbReference>
<reference evidence="12 13" key="1">
    <citation type="submission" date="2015-12" db="EMBL/GenBank/DDBJ databases">
        <title>Complete genome of Lacimicrobium alkaliphilum KCTC 32984.</title>
        <authorList>
            <person name="Kim S.-G."/>
            <person name="Lee Y.-J."/>
        </authorList>
    </citation>
    <scope>NUCLEOTIDE SEQUENCE [LARGE SCALE GENOMIC DNA]</scope>
    <source>
        <strain evidence="12 13">YelD216</strain>
    </source>
</reference>
<dbReference type="InterPro" id="IPR004662">
    <property type="entry name" value="AcgluKinase_fam"/>
</dbReference>
<dbReference type="RefSeq" id="WP_062483283.1">
    <property type="nucleotide sequence ID" value="NZ_CP013650.1"/>
</dbReference>
<evidence type="ECO:0000313" key="13">
    <source>
        <dbReference type="Proteomes" id="UP000068447"/>
    </source>
</evidence>
<dbReference type="PANTHER" id="PTHR23342:SF0">
    <property type="entry name" value="N-ACETYLGLUTAMATE SYNTHASE, MITOCHONDRIAL"/>
    <property type="match status" value="1"/>
</dbReference>
<dbReference type="PIRSF" id="PIRSF000728">
    <property type="entry name" value="NAGK"/>
    <property type="match status" value="1"/>
</dbReference>
<accession>A0A0U2ZAP9</accession>
<feature type="binding site" evidence="9">
    <location>
        <begin position="41"/>
        <end position="42"/>
    </location>
    <ligand>
        <name>substrate</name>
    </ligand>
</feature>
<evidence type="ECO:0000256" key="5">
    <source>
        <dbReference type="ARBA" id="ARBA00022741"/>
    </source>
</evidence>
<comment type="function">
    <text evidence="9">Catalyzes the ATP-dependent phosphorylation of N-acetyl-L-glutamate.</text>
</comment>
<sequence>MQPLVIKVGGAFIGDKDAARGLFAVIQELIKTRQLVLVHGGGPIVEQWMQALNLKSTKIDGLRVTTDVHMPYVVGALAGTANTQLVAQARACGLEPVGLSLADAHLVRCTQMQAKYGAVGEVEPADGKLLKVLLDEGYLPLISSIGCSDGGQLLNVNADQAATAIAQLLKGELVMLSDVAGVLDKQQSLLAQLNAQQIDALVEQKVIRDGMLVKVKAALSAATSIGMPVTIASWKQPQSLLQMLSGDSAGTRICPPELQSMDETKLNQEHQ</sequence>
<keyword evidence="6 9" id="KW-0418">Kinase</keyword>
<evidence type="ECO:0000256" key="4">
    <source>
        <dbReference type="ARBA" id="ARBA00022679"/>
    </source>
</evidence>
<keyword evidence="4 9" id="KW-0808">Transferase</keyword>
<comment type="subcellular location">
    <subcellularLocation>
        <location evidence="9">Cytoplasm</location>
    </subcellularLocation>
</comment>
<feature type="binding site" evidence="9">
    <location>
        <position position="155"/>
    </location>
    <ligand>
        <name>substrate</name>
    </ligand>
</feature>
<evidence type="ECO:0000256" key="1">
    <source>
        <dbReference type="ARBA" id="ARBA00004828"/>
    </source>
</evidence>